<proteinExistence type="predicted"/>
<protein>
    <recommendedName>
        <fullName evidence="3">DUF3558 domain-containing protein</fullName>
    </recommendedName>
</protein>
<dbReference type="RefSeq" id="WP_193429923.1">
    <property type="nucleotide sequence ID" value="NZ_CBCSIP010000218.1"/>
</dbReference>
<evidence type="ECO:0000313" key="2">
    <source>
        <dbReference type="Proteomes" id="UP001516472"/>
    </source>
</evidence>
<evidence type="ECO:0000313" key="1">
    <source>
        <dbReference type="EMBL" id="MBE4752732.1"/>
    </source>
</evidence>
<sequence>MRGVSALRGVSYALWIVFALPLGCMAAERGVVPAVSAPVLKEAKCSEESTVSMYFPDFADSTTSQWLAPHLCAMREPGLKGRGMDAPKEIRCVYAMSFEPIVVVRLRERECELNWTVLDHREEPNLIRSGRTDAGSCGGLIEKIVRNARLENDAKHRPPQVEVVDGASWLFEVVDGGRYFFYASGFYPEINEDVRNPWGAEKACKELIEAARGPLKINGGLPDR</sequence>
<evidence type="ECO:0008006" key="3">
    <source>
        <dbReference type="Google" id="ProtNLM"/>
    </source>
</evidence>
<dbReference type="Proteomes" id="UP001516472">
    <property type="component" value="Unassembled WGS sequence"/>
</dbReference>
<gene>
    <name evidence="1" type="ORF">G4177_31710</name>
</gene>
<reference evidence="1 2" key="1">
    <citation type="submission" date="2020-02" db="EMBL/GenBank/DDBJ databases">
        <authorList>
            <person name="Babadi Z.K."/>
            <person name="Risdian C."/>
            <person name="Ebrahimipour G.H."/>
            <person name="Wink J."/>
        </authorList>
    </citation>
    <scope>NUCLEOTIDE SEQUENCE [LARGE SCALE GENOMIC DNA]</scope>
    <source>
        <strain evidence="1 2">ZKHCc1 1396</strain>
    </source>
</reference>
<name>A0ABR9PXS5_9BACT</name>
<keyword evidence="2" id="KW-1185">Reference proteome</keyword>
<organism evidence="1 2">
    <name type="scientific">Corallococcus soli</name>
    <dbReference type="NCBI Taxonomy" id="2710757"/>
    <lineage>
        <taxon>Bacteria</taxon>
        <taxon>Pseudomonadati</taxon>
        <taxon>Myxococcota</taxon>
        <taxon>Myxococcia</taxon>
        <taxon>Myxococcales</taxon>
        <taxon>Cystobacterineae</taxon>
        <taxon>Myxococcaceae</taxon>
        <taxon>Corallococcus</taxon>
    </lineage>
</organism>
<comment type="caution">
    <text evidence="1">The sequence shown here is derived from an EMBL/GenBank/DDBJ whole genome shotgun (WGS) entry which is preliminary data.</text>
</comment>
<dbReference type="EMBL" id="JAAIYO010000014">
    <property type="protein sequence ID" value="MBE4752732.1"/>
    <property type="molecule type" value="Genomic_DNA"/>
</dbReference>
<accession>A0ABR9PXS5</accession>